<dbReference type="AlphaFoldDB" id="A0A077PJ54"/>
<dbReference type="EMBL" id="CBSY010000192">
    <property type="protein sequence ID" value="CDH20632.1"/>
    <property type="molecule type" value="Genomic_DNA"/>
</dbReference>
<dbReference type="RefSeq" id="WP_038249940.1">
    <property type="nucleotide sequence ID" value="NZ_CAWLZI010000253.1"/>
</dbReference>
<comment type="caution">
    <text evidence="1">The sequence shown here is derived from an EMBL/GenBank/DDBJ whole genome shotgun (WGS) entry which is preliminary data.</text>
</comment>
<keyword evidence="2" id="KW-1185">Reference proteome</keyword>
<dbReference type="OrthoDB" id="2655051at2"/>
<gene>
    <name evidence="1" type="ORF">XBKQ1_2710002</name>
</gene>
<sequence length="343" mass="41425">MLFSIYKYKVESFFNEKMPPLDDQFLCYRTHDEDQINNENLFFKKEYNGEYLQVRFWEYLFREYIPEEYWNHIPDEFIKNIGIPGFVHMDYSGVNLILNNMFFIFDIHREVPFYRKELTKFYCQYQLSHYEGDNNIRLFFLKRLFGEMWIWNLAYDKLSIKNGDLIFKSESGVDYNIHELIDRLCDIIRVFSLPDHLLDMLDFINPMLHECIDIILGKNGVYDFNFDDVNLKYIDGSYFLENYRNNQEEIFNAIKGCVRDCQSFQELFVSHVIVMNYSCFILKNSPDEILQLKSFLSDSEETFIKLLSLAIDINFYVWEDSFDGLNLEEHLEKVEKSDFLIDK</sequence>
<dbReference type="Proteomes" id="UP000028500">
    <property type="component" value="Unassembled WGS sequence"/>
</dbReference>
<reference evidence="1" key="1">
    <citation type="submission" date="2013-07" db="EMBL/GenBank/DDBJ databases">
        <title>Sub-species coevolution in mutualistic symbiosis.</title>
        <authorList>
            <person name="Murfin K."/>
            <person name="Klassen J."/>
            <person name="Lee M."/>
            <person name="Forst S."/>
            <person name="Stock P."/>
            <person name="Goodrich-Blair H."/>
        </authorList>
    </citation>
    <scope>NUCLEOTIDE SEQUENCE [LARGE SCALE GENOMIC DNA]</scope>
    <source>
        <strain evidence="1">Kraussei Quebec</strain>
    </source>
</reference>
<name>A0A077PJ54_XENBV</name>
<accession>A0A077PJ54</accession>
<proteinExistence type="predicted"/>
<protein>
    <submittedName>
        <fullName evidence="1">Uncharacterized protein</fullName>
    </submittedName>
</protein>
<evidence type="ECO:0000313" key="1">
    <source>
        <dbReference type="EMBL" id="CDH20632.1"/>
    </source>
</evidence>
<evidence type="ECO:0000313" key="2">
    <source>
        <dbReference type="Proteomes" id="UP000028500"/>
    </source>
</evidence>
<dbReference type="HOGENOM" id="CLU_069374_0_0_6"/>
<organism evidence="1 2">
    <name type="scientific">Xenorhabdus bovienii str. kraussei Quebec</name>
    <dbReference type="NCBI Taxonomy" id="1398203"/>
    <lineage>
        <taxon>Bacteria</taxon>
        <taxon>Pseudomonadati</taxon>
        <taxon>Pseudomonadota</taxon>
        <taxon>Gammaproteobacteria</taxon>
        <taxon>Enterobacterales</taxon>
        <taxon>Morganellaceae</taxon>
        <taxon>Xenorhabdus</taxon>
    </lineage>
</organism>